<evidence type="ECO:0000313" key="2">
    <source>
        <dbReference type="Proteomes" id="UP001148838"/>
    </source>
</evidence>
<comment type="caution">
    <text evidence="1">The sequence shown here is derived from an EMBL/GenBank/DDBJ whole genome shotgun (WGS) entry which is preliminary data.</text>
</comment>
<name>A0ABQ8TUA9_PERAM</name>
<proteinExistence type="predicted"/>
<accession>A0ABQ8TUA9</accession>
<organism evidence="1 2">
    <name type="scientific">Periplaneta americana</name>
    <name type="common">American cockroach</name>
    <name type="synonym">Blatta americana</name>
    <dbReference type="NCBI Taxonomy" id="6978"/>
    <lineage>
        <taxon>Eukaryota</taxon>
        <taxon>Metazoa</taxon>
        <taxon>Ecdysozoa</taxon>
        <taxon>Arthropoda</taxon>
        <taxon>Hexapoda</taxon>
        <taxon>Insecta</taxon>
        <taxon>Pterygota</taxon>
        <taxon>Neoptera</taxon>
        <taxon>Polyneoptera</taxon>
        <taxon>Dictyoptera</taxon>
        <taxon>Blattodea</taxon>
        <taxon>Blattoidea</taxon>
        <taxon>Blattidae</taxon>
        <taxon>Blattinae</taxon>
        <taxon>Periplaneta</taxon>
    </lineage>
</organism>
<evidence type="ECO:0000313" key="1">
    <source>
        <dbReference type="EMBL" id="KAJ4450296.1"/>
    </source>
</evidence>
<sequence>MGESRNAYRVLVGRPEGKRHLGRPRRRWEDNIKMDLREVGYDDRDWINLAQDRDQWRAYVRAAMNLRVPQKPVFDLTWNDSRLRATPNRRTNTEFNDSKWKFGDSLSLGNPGLATFLTQYSLLTGHPSPGPSPGRPGWQVGIALAFYAQGCGFDPGPGRWHLSVLKCDRLMSVDLLACKRTPAGQNSGTSGDADITTAVASVVK</sequence>
<protein>
    <submittedName>
        <fullName evidence="1">Uncharacterized protein</fullName>
    </submittedName>
</protein>
<gene>
    <name evidence="1" type="ORF">ANN_01716</name>
</gene>
<dbReference type="Proteomes" id="UP001148838">
    <property type="component" value="Unassembled WGS sequence"/>
</dbReference>
<reference evidence="1 2" key="1">
    <citation type="journal article" date="2022" name="Allergy">
        <title>Genome assembly and annotation of Periplaneta americana reveal a comprehensive cockroach allergen profile.</title>
        <authorList>
            <person name="Wang L."/>
            <person name="Xiong Q."/>
            <person name="Saelim N."/>
            <person name="Wang L."/>
            <person name="Nong W."/>
            <person name="Wan A.T."/>
            <person name="Shi M."/>
            <person name="Liu X."/>
            <person name="Cao Q."/>
            <person name="Hui J.H.L."/>
            <person name="Sookrung N."/>
            <person name="Leung T.F."/>
            <person name="Tungtrongchitr A."/>
            <person name="Tsui S.K.W."/>
        </authorList>
    </citation>
    <scope>NUCLEOTIDE SEQUENCE [LARGE SCALE GENOMIC DNA]</scope>
    <source>
        <strain evidence="1">PWHHKU_190912</strain>
    </source>
</reference>
<dbReference type="EMBL" id="JAJSOF020000003">
    <property type="protein sequence ID" value="KAJ4450296.1"/>
    <property type="molecule type" value="Genomic_DNA"/>
</dbReference>
<keyword evidence="2" id="KW-1185">Reference proteome</keyword>